<dbReference type="GeneID" id="84664195"/>
<dbReference type="OrthoDB" id="9807558at2"/>
<keyword evidence="2" id="KW-0238">DNA-binding</keyword>
<dbReference type="InterPro" id="IPR005471">
    <property type="entry name" value="Tscrpt_reg_IclR_N"/>
</dbReference>
<dbReference type="SUPFAM" id="SSF46785">
    <property type="entry name" value="Winged helix' DNA-binding domain"/>
    <property type="match status" value="1"/>
</dbReference>
<protein>
    <submittedName>
        <fullName evidence="6">Uncharacterized protein</fullName>
    </submittedName>
</protein>
<sequence>MTTRTSVYRAPALSRGLQVLMHLANCGIPKSMGQLVSELNSSFSQLYRIVVCLEEEGFVIQDTQRYYHLTDKLLLRNNPQWVHELAASAWCAAQMKNFTWQTNQPCHLAARSDNAIRVLAHAHPDFTPSISAREGSVLNTVKSSSSLLFLAMANDQDAWMLMRNYTLDHTLRGVLTEHIAGIASQGYAEIPHDRIIGLTSVSYPVKGIDGYAKAAITCPYFDQLPGDYQDVKQALETLATTLTEELCRMMFRPELTAPGPE</sequence>
<dbReference type="Proteomes" id="UP000275331">
    <property type="component" value="Unassembled WGS sequence"/>
</dbReference>
<dbReference type="Pfam" id="PF01614">
    <property type="entry name" value="IclR_C"/>
    <property type="match status" value="1"/>
</dbReference>
<feature type="domain" description="HTH iclR-type" evidence="5">
    <location>
        <begin position="12"/>
        <end position="62"/>
    </location>
</feature>
<evidence type="ECO:0000259" key="5">
    <source>
        <dbReference type="Pfam" id="PF09339"/>
    </source>
</evidence>
<dbReference type="InterPro" id="IPR050707">
    <property type="entry name" value="HTH_MetabolicPath_Reg"/>
</dbReference>
<evidence type="ECO:0000313" key="7">
    <source>
        <dbReference type="Proteomes" id="UP000275331"/>
    </source>
</evidence>
<dbReference type="InterPro" id="IPR036388">
    <property type="entry name" value="WH-like_DNA-bd_sf"/>
</dbReference>
<dbReference type="Gene3D" id="3.30.450.40">
    <property type="match status" value="1"/>
</dbReference>
<dbReference type="InterPro" id="IPR036390">
    <property type="entry name" value="WH_DNA-bd_sf"/>
</dbReference>
<dbReference type="PANTHER" id="PTHR30136:SF7">
    <property type="entry name" value="HTH-TYPE TRANSCRIPTIONAL REGULATOR KDGR-RELATED"/>
    <property type="match status" value="1"/>
</dbReference>
<evidence type="ECO:0000256" key="1">
    <source>
        <dbReference type="ARBA" id="ARBA00023015"/>
    </source>
</evidence>
<dbReference type="PANTHER" id="PTHR30136">
    <property type="entry name" value="HELIX-TURN-HELIX TRANSCRIPTIONAL REGULATOR, ICLR FAMILY"/>
    <property type="match status" value="1"/>
</dbReference>
<evidence type="ECO:0000256" key="2">
    <source>
        <dbReference type="ARBA" id="ARBA00023125"/>
    </source>
</evidence>
<evidence type="ECO:0000313" key="6">
    <source>
        <dbReference type="EMBL" id="RSE25642.1"/>
    </source>
</evidence>
<dbReference type="SUPFAM" id="SSF55781">
    <property type="entry name" value="GAF domain-like"/>
    <property type="match status" value="1"/>
</dbReference>
<name>A0A3R9LN12_9ENTR</name>
<evidence type="ECO:0000256" key="3">
    <source>
        <dbReference type="ARBA" id="ARBA00023163"/>
    </source>
</evidence>
<keyword evidence="3" id="KW-0804">Transcription</keyword>
<organism evidence="6 7">
    <name type="scientific">Atlantibacter subterraneus</name>
    <dbReference type="NCBI Taxonomy" id="255519"/>
    <lineage>
        <taxon>Bacteria</taxon>
        <taxon>Pseudomonadati</taxon>
        <taxon>Pseudomonadota</taxon>
        <taxon>Gammaproteobacteria</taxon>
        <taxon>Enterobacterales</taxon>
        <taxon>Enterobacteriaceae</taxon>
        <taxon>Atlantibacter</taxon>
    </lineage>
</organism>
<dbReference type="GO" id="GO:0003677">
    <property type="term" value="F:DNA binding"/>
    <property type="evidence" value="ECO:0007669"/>
    <property type="project" value="InterPro"/>
</dbReference>
<dbReference type="RefSeq" id="WP_125293843.1">
    <property type="nucleotide sequence ID" value="NZ_CP100494.1"/>
</dbReference>
<dbReference type="EMBL" id="RHXB01000007">
    <property type="protein sequence ID" value="RSE25642.1"/>
    <property type="molecule type" value="Genomic_DNA"/>
</dbReference>
<dbReference type="Pfam" id="PF09339">
    <property type="entry name" value="HTH_IclR"/>
    <property type="match status" value="1"/>
</dbReference>
<dbReference type="InterPro" id="IPR029016">
    <property type="entry name" value="GAF-like_dom_sf"/>
</dbReference>
<proteinExistence type="predicted"/>
<gene>
    <name evidence="6" type="ORF">EGT71_11970</name>
</gene>
<dbReference type="InterPro" id="IPR014757">
    <property type="entry name" value="Tscrpt_reg_IclR_C"/>
</dbReference>
<dbReference type="Gene3D" id="1.10.10.10">
    <property type="entry name" value="Winged helix-like DNA-binding domain superfamily/Winged helix DNA-binding domain"/>
    <property type="match status" value="1"/>
</dbReference>
<dbReference type="GO" id="GO:0045892">
    <property type="term" value="P:negative regulation of DNA-templated transcription"/>
    <property type="evidence" value="ECO:0007669"/>
    <property type="project" value="TreeGrafter"/>
</dbReference>
<reference evidence="6 7" key="1">
    <citation type="submission" date="2018-10" db="EMBL/GenBank/DDBJ databases">
        <title>Transmission dynamics of multidrug resistant bacteria on intensive care unit surfaces.</title>
        <authorList>
            <person name="D'Souza A.W."/>
            <person name="Potter R.F."/>
            <person name="Wallace M."/>
            <person name="Shupe A."/>
            <person name="Patel S."/>
            <person name="Sun S."/>
            <person name="Gul D."/>
            <person name="Kwon J.H."/>
            <person name="Andleeb S."/>
            <person name="Burnham C.-A.D."/>
            <person name="Dantas G."/>
        </authorList>
    </citation>
    <scope>NUCLEOTIDE SEQUENCE [LARGE SCALE GENOMIC DNA]</scope>
    <source>
        <strain evidence="6 7">AS_373</strain>
    </source>
</reference>
<feature type="domain" description="IclR-ED" evidence="4">
    <location>
        <begin position="92"/>
        <end position="221"/>
    </location>
</feature>
<evidence type="ECO:0000259" key="4">
    <source>
        <dbReference type="Pfam" id="PF01614"/>
    </source>
</evidence>
<comment type="caution">
    <text evidence="6">The sequence shown here is derived from an EMBL/GenBank/DDBJ whole genome shotgun (WGS) entry which is preliminary data.</text>
</comment>
<accession>A0A3R9LN12</accession>
<keyword evidence="1" id="KW-0805">Transcription regulation</keyword>
<dbReference type="AlphaFoldDB" id="A0A3R9LN12"/>
<dbReference type="GO" id="GO:0003700">
    <property type="term" value="F:DNA-binding transcription factor activity"/>
    <property type="evidence" value="ECO:0007669"/>
    <property type="project" value="TreeGrafter"/>
</dbReference>